<proteinExistence type="predicted"/>
<gene>
    <name evidence="2" type="primary">POLX_2028</name>
    <name evidence="2" type="ORF">CK203_011513</name>
</gene>
<evidence type="ECO:0000313" key="3">
    <source>
        <dbReference type="Proteomes" id="UP000288805"/>
    </source>
</evidence>
<dbReference type="Proteomes" id="UP000288805">
    <property type="component" value="Unassembled WGS sequence"/>
</dbReference>
<protein>
    <submittedName>
        <fullName evidence="2">Retrovirus-related Pol polyprotein from transposon TNT 1-94</fullName>
    </submittedName>
</protein>
<evidence type="ECO:0000313" key="2">
    <source>
        <dbReference type="EMBL" id="RVX12508.1"/>
    </source>
</evidence>
<reference evidence="2 3" key="1">
    <citation type="journal article" date="2018" name="PLoS Genet.">
        <title>Population sequencing reveals clonal diversity and ancestral inbreeding in the grapevine cultivar Chardonnay.</title>
        <authorList>
            <person name="Roach M.J."/>
            <person name="Johnson D.L."/>
            <person name="Bohlmann J."/>
            <person name="van Vuuren H.J."/>
            <person name="Jones S.J."/>
            <person name="Pretorius I.S."/>
            <person name="Schmidt S.A."/>
            <person name="Borneman A.R."/>
        </authorList>
    </citation>
    <scope>NUCLEOTIDE SEQUENCE [LARGE SCALE GENOMIC DNA]</scope>
    <source>
        <strain evidence="3">cv. Chardonnay</strain>
        <tissue evidence="2">Leaf</tissue>
    </source>
</reference>
<comment type="caution">
    <text evidence="2">The sequence shown here is derived from an EMBL/GenBank/DDBJ whole genome shotgun (WGS) entry which is preliminary data.</text>
</comment>
<evidence type="ECO:0000259" key="1">
    <source>
        <dbReference type="Pfam" id="PF07727"/>
    </source>
</evidence>
<dbReference type="Pfam" id="PF07727">
    <property type="entry name" value="RVT_2"/>
    <property type="match status" value="1"/>
</dbReference>
<dbReference type="PANTHER" id="PTHR43383">
    <property type="entry name" value="NODULIN 6"/>
    <property type="match status" value="1"/>
</dbReference>
<feature type="domain" description="Reverse transcriptase Ty1/copia-type" evidence="1">
    <location>
        <begin position="1"/>
        <end position="122"/>
    </location>
</feature>
<sequence length="122" mass="14221">MLRQFDVKNAFLLGDLEEEMYMDAPPGFNKKFTTNQVCKFKKALYGLNQSPRAWFGRFTKAMIEMEFQQSQGDYTLFIKHFSSGKVTTLIVYVNDIIVTGDDLGEIKQLKQRLAKEFEIKDF</sequence>
<dbReference type="InterPro" id="IPR013103">
    <property type="entry name" value="RVT_2"/>
</dbReference>
<dbReference type="InterPro" id="IPR043502">
    <property type="entry name" value="DNA/RNA_pol_sf"/>
</dbReference>
<organism evidence="2 3">
    <name type="scientific">Vitis vinifera</name>
    <name type="common">Grape</name>
    <dbReference type="NCBI Taxonomy" id="29760"/>
    <lineage>
        <taxon>Eukaryota</taxon>
        <taxon>Viridiplantae</taxon>
        <taxon>Streptophyta</taxon>
        <taxon>Embryophyta</taxon>
        <taxon>Tracheophyta</taxon>
        <taxon>Spermatophyta</taxon>
        <taxon>Magnoliopsida</taxon>
        <taxon>eudicotyledons</taxon>
        <taxon>Gunneridae</taxon>
        <taxon>Pentapetalae</taxon>
        <taxon>rosids</taxon>
        <taxon>Vitales</taxon>
        <taxon>Vitaceae</taxon>
        <taxon>Viteae</taxon>
        <taxon>Vitis</taxon>
    </lineage>
</organism>
<name>A0A438JUC7_VITVI</name>
<accession>A0A438JUC7</accession>
<dbReference type="EMBL" id="QGNW01000027">
    <property type="protein sequence ID" value="RVX12508.1"/>
    <property type="molecule type" value="Genomic_DNA"/>
</dbReference>
<dbReference type="PANTHER" id="PTHR43383:SF2">
    <property type="entry name" value="AMIDOHYDROLASE 2 FAMILY PROTEIN"/>
    <property type="match status" value="1"/>
</dbReference>
<dbReference type="SUPFAM" id="SSF56672">
    <property type="entry name" value="DNA/RNA polymerases"/>
    <property type="match status" value="1"/>
</dbReference>
<dbReference type="AlphaFoldDB" id="A0A438JUC7"/>